<dbReference type="EMBL" id="BQNB010012179">
    <property type="protein sequence ID" value="GJT00238.1"/>
    <property type="molecule type" value="Genomic_DNA"/>
</dbReference>
<dbReference type="PANTHER" id="PTHR11439">
    <property type="entry name" value="GAG-POL-RELATED RETROTRANSPOSON"/>
    <property type="match status" value="1"/>
</dbReference>
<feature type="compositionally biased region" description="Polar residues" evidence="1">
    <location>
        <begin position="471"/>
        <end position="483"/>
    </location>
</feature>
<evidence type="ECO:0000313" key="3">
    <source>
        <dbReference type="EMBL" id="GJT00238.1"/>
    </source>
</evidence>
<reference evidence="3" key="1">
    <citation type="journal article" date="2022" name="Int. J. Mol. Sci.">
        <title>Draft Genome of Tanacetum Coccineum: Genomic Comparison of Closely Related Tanacetum-Family Plants.</title>
        <authorList>
            <person name="Yamashiro T."/>
            <person name="Shiraishi A."/>
            <person name="Nakayama K."/>
            <person name="Satake H."/>
        </authorList>
    </citation>
    <scope>NUCLEOTIDE SEQUENCE</scope>
</reference>
<comment type="caution">
    <text evidence="3">The sequence shown here is derived from an EMBL/GenBank/DDBJ whole genome shotgun (WGS) entry which is preliminary data.</text>
</comment>
<dbReference type="PANTHER" id="PTHR11439:SF483">
    <property type="entry name" value="PEPTIDE SYNTHASE GLIP-LIKE, PUTATIVE (AFU_ORTHOLOGUE AFUA_3G12920)-RELATED"/>
    <property type="match status" value="1"/>
</dbReference>
<evidence type="ECO:0000259" key="2">
    <source>
        <dbReference type="Pfam" id="PF07727"/>
    </source>
</evidence>
<dbReference type="CDD" id="cd09272">
    <property type="entry name" value="RNase_HI_RT_Ty1"/>
    <property type="match status" value="1"/>
</dbReference>
<accession>A0ABQ5AGA0</accession>
<organism evidence="3 4">
    <name type="scientific">Tanacetum coccineum</name>
    <dbReference type="NCBI Taxonomy" id="301880"/>
    <lineage>
        <taxon>Eukaryota</taxon>
        <taxon>Viridiplantae</taxon>
        <taxon>Streptophyta</taxon>
        <taxon>Embryophyta</taxon>
        <taxon>Tracheophyta</taxon>
        <taxon>Spermatophyta</taxon>
        <taxon>Magnoliopsida</taxon>
        <taxon>eudicotyledons</taxon>
        <taxon>Gunneridae</taxon>
        <taxon>Pentapetalae</taxon>
        <taxon>asterids</taxon>
        <taxon>campanulids</taxon>
        <taxon>Asterales</taxon>
        <taxon>Asteraceae</taxon>
        <taxon>Asteroideae</taxon>
        <taxon>Anthemideae</taxon>
        <taxon>Anthemidinae</taxon>
        <taxon>Tanacetum</taxon>
    </lineage>
</organism>
<protein>
    <submittedName>
        <fullName evidence="3">Retrovirus-related pol polyprotein from transposon TNT 1-94</fullName>
    </submittedName>
</protein>
<evidence type="ECO:0000256" key="1">
    <source>
        <dbReference type="SAM" id="MobiDB-lite"/>
    </source>
</evidence>
<feature type="non-terminal residue" evidence="3">
    <location>
        <position position="545"/>
    </location>
</feature>
<dbReference type="Pfam" id="PF07727">
    <property type="entry name" value="RVT_2"/>
    <property type="match status" value="1"/>
</dbReference>
<evidence type="ECO:0000313" key="4">
    <source>
        <dbReference type="Proteomes" id="UP001151760"/>
    </source>
</evidence>
<dbReference type="Proteomes" id="UP001151760">
    <property type="component" value="Unassembled WGS sequence"/>
</dbReference>
<gene>
    <name evidence="3" type="ORF">Tco_0821407</name>
</gene>
<dbReference type="InterPro" id="IPR013103">
    <property type="entry name" value="RVT_2"/>
</dbReference>
<feature type="region of interest" description="Disordered" evidence="1">
    <location>
        <begin position="469"/>
        <end position="492"/>
    </location>
</feature>
<reference evidence="3" key="2">
    <citation type="submission" date="2022-01" db="EMBL/GenBank/DDBJ databases">
        <authorList>
            <person name="Yamashiro T."/>
            <person name="Shiraishi A."/>
            <person name="Satake H."/>
            <person name="Nakayama K."/>
        </authorList>
    </citation>
    <scope>NUCLEOTIDE SEQUENCE</scope>
</reference>
<keyword evidence="4" id="KW-1185">Reference proteome</keyword>
<feature type="domain" description="Reverse transcriptase Ty1/copia-type" evidence="2">
    <location>
        <begin position="85"/>
        <end position="162"/>
    </location>
</feature>
<sequence length="545" mass="62175">MHTFNQPQDSEYRWIKDHPLTQVSRNPSKPVQTRRQLATDPEMCMFALTVSIAEPKNVKEAMADSAWIEAMQEELHQFDRLQVWELVDKPFGKNKEGIDFEELFAPVARLEAVRIFIAYAAHKSFPIFQMDVKTAFLNGPLKEEVYVAQPNGFVDPDHPEKAKYTLKILKKHGMEKEQSIGTPMATKHKLDADLSGEPVDQTDYRSKIGSLMYLTSSRPDIVQAVCYCARYQARPTEKHLKEVKRIFRYLRGTINMGLWYPKGSGFELTAFSDADHAGCIDTRKSTSGGIQFLGDKLVNWMSRKKDCTALSSAEAEYVALSASCAQVIWMRTQLKDYGFNYNKIPLYCDSQSAIAISCNPVQHSQYQLADMFTKALPEDRFQYLVRRIGMRCLTPAELEDSYKVGDGDALFQLKSDSLPHAHAQTTKTYYKHQDSRIKKAQVYEMVLENNDVVSKNTKEKVKSLALKAKVTRSQTSDDNNSQDGSKEDDEDDEEFNLVAINFRKFCRKGNRFRRRNRFGNGGDKFGRSIPLLIKGGVKLSQNTHK</sequence>
<dbReference type="SUPFAM" id="SSF56672">
    <property type="entry name" value="DNA/RNA polymerases"/>
    <property type="match status" value="1"/>
</dbReference>
<proteinExistence type="predicted"/>
<name>A0ABQ5AGA0_9ASTR</name>
<dbReference type="InterPro" id="IPR043502">
    <property type="entry name" value="DNA/RNA_pol_sf"/>
</dbReference>